<proteinExistence type="predicted"/>
<protein>
    <submittedName>
        <fullName evidence="5">Interleukin-1 receptor type 1</fullName>
    </submittedName>
</protein>
<dbReference type="AlphaFoldDB" id="A0A834CIP6"/>
<evidence type="ECO:0000259" key="4">
    <source>
        <dbReference type="PROSITE" id="PS50104"/>
    </source>
</evidence>
<dbReference type="PANTHER" id="PTHR11890">
    <property type="entry name" value="INTERLEUKIN-1 RECEPTOR FAMILY MEMBER"/>
    <property type="match status" value="1"/>
</dbReference>
<keyword evidence="2" id="KW-0325">Glycoprotein</keyword>
<organism evidence="5 6">
    <name type="scientific">Oryzias melastigma</name>
    <name type="common">Marine medaka</name>
    <dbReference type="NCBI Taxonomy" id="30732"/>
    <lineage>
        <taxon>Eukaryota</taxon>
        <taxon>Metazoa</taxon>
        <taxon>Chordata</taxon>
        <taxon>Craniata</taxon>
        <taxon>Vertebrata</taxon>
        <taxon>Euteleostomi</taxon>
        <taxon>Actinopterygii</taxon>
        <taxon>Neopterygii</taxon>
        <taxon>Teleostei</taxon>
        <taxon>Neoteleostei</taxon>
        <taxon>Acanthomorphata</taxon>
        <taxon>Ovalentaria</taxon>
        <taxon>Atherinomorphae</taxon>
        <taxon>Beloniformes</taxon>
        <taxon>Adrianichthyidae</taxon>
        <taxon>Oryziinae</taxon>
        <taxon>Oryzias</taxon>
    </lineage>
</organism>
<evidence type="ECO:0000256" key="1">
    <source>
        <dbReference type="ARBA" id="ARBA00023157"/>
    </source>
</evidence>
<dbReference type="PROSITE" id="PS50104">
    <property type="entry name" value="TIR"/>
    <property type="match status" value="1"/>
</dbReference>
<name>A0A834CIP6_ORYME</name>
<keyword evidence="1" id="KW-1015">Disulfide bond</keyword>
<gene>
    <name evidence="5" type="ORF">FQA47_018789</name>
</gene>
<dbReference type="GO" id="GO:0007165">
    <property type="term" value="P:signal transduction"/>
    <property type="evidence" value="ECO:0007669"/>
    <property type="project" value="InterPro"/>
</dbReference>
<comment type="caution">
    <text evidence="5">The sequence shown here is derived from an EMBL/GenBank/DDBJ whole genome shotgun (WGS) entry which is preliminary data.</text>
</comment>
<dbReference type="Proteomes" id="UP000646548">
    <property type="component" value="Unassembled WGS sequence"/>
</dbReference>
<dbReference type="PANTHER" id="PTHR11890:SF26">
    <property type="entry name" value="INTERLEUKIN-1 RECEPTOR TYPE 1"/>
    <property type="match status" value="1"/>
</dbReference>
<dbReference type="PRINTS" id="PR01537">
    <property type="entry name" value="INTRLKN1R1F"/>
</dbReference>
<dbReference type="SUPFAM" id="SSF52200">
    <property type="entry name" value="Toll/Interleukin receptor TIR domain"/>
    <property type="match status" value="1"/>
</dbReference>
<reference evidence="5" key="1">
    <citation type="journal article" name="BMC Genomics">
        <title>Long-read sequencing and de novo genome assembly of marine medaka (Oryzias melastigma).</title>
        <authorList>
            <person name="Liang P."/>
            <person name="Saqib H.S.A."/>
            <person name="Ni X."/>
            <person name="Shen Y."/>
        </authorList>
    </citation>
    <scope>NUCLEOTIDE SEQUENCE</scope>
    <source>
        <strain evidence="5">Bigg-433</strain>
    </source>
</reference>
<keyword evidence="3" id="KW-0393">Immunoglobulin domain</keyword>
<dbReference type="InterPro" id="IPR015621">
    <property type="entry name" value="IL-1_rcpt_fam"/>
</dbReference>
<dbReference type="InterPro" id="IPR000157">
    <property type="entry name" value="TIR_dom"/>
</dbReference>
<sequence>MYDAYVVYQTEGLQKAAEDQLFSFVTSSLPSVLEDKFGYRLFIHGRDDIPGEDRLELVENCIKESKRLMVILTPASASNIKDKTPFETPETSVVGGFDCQVGLHHALVQNGLKVILIQLGDPGPQGYTHLPPGLLHLIKKSAPIRWPEGSQILGFQRSRFWKRVRYLMPVTPAKNQEVTALV</sequence>
<accession>A0A834CIP6</accession>
<dbReference type="Gene3D" id="3.40.50.10140">
    <property type="entry name" value="Toll/interleukin-1 receptor homology (TIR) domain"/>
    <property type="match status" value="1"/>
</dbReference>
<dbReference type="Pfam" id="PF01582">
    <property type="entry name" value="TIR"/>
    <property type="match status" value="1"/>
</dbReference>
<evidence type="ECO:0000256" key="2">
    <source>
        <dbReference type="ARBA" id="ARBA00023180"/>
    </source>
</evidence>
<evidence type="ECO:0000256" key="3">
    <source>
        <dbReference type="ARBA" id="ARBA00023319"/>
    </source>
</evidence>
<dbReference type="FunFam" id="3.40.50.10140:FF:000009">
    <property type="entry name" value="X-linked interleukin-1 receptor accessory protein-like 1"/>
    <property type="match status" value="1"/>
</dbReference>
<dbReference type="SMART" id="SM00255">
    <property type="entry name" value="TIR"/>
    <property type="match status" value="1"/>
</dbReference>
<dbReference type="InterPro" id="IPR035897">
    <property type="entry name" value="Toll_tir_struct_dom_sf"/>
</dbReference>
<feature type="domain" description="TIR" evidence="4">
    <location>
        <begin position="1"/>
        <end position="168"/>
    </location>
</feature>
<evidence type="ECO:0000313" key="6">
    <source>
        <dbReference type="Proteomes" id="UP000646548"/>
    </source>
</evidence>
<keyword evidence="5" id="KW-0675">Receptor</keyword>
<evidence type="ECO:0000313" key="5">
    <source>
        <dbReference type="EMBL" id="KAF6730300.1"/>
    </source>
</evidence>
<dbReference type="EMBL" id="WKFB01000239">
    <property type="protein sequence ID" value="KAF6730300.1"/>
    <property type="molecule type" value="Genomic_DNA"/>
</dbReference>